<evidence type="ECO:0000313" key="2">
    <source>
        <dbReference type="Proteomes" id="UP000824890"/>
    </source>
</evidence>
<dbReference type="Proteomes" id="UP000824890">
    <property type="component" value="Unassembled WGS sequence"/>
</dbReference>
<organism evidence="1 2">
    <name type="scientific">Brassica napus</name>
    <name type="common">Rape</name>
    <dbReference type="NCBI Taxonomy" id="3708"/>
    <lineage>
        <taxon>Eukaryota</taxon>
        <taxon>Viridiplantae</taxon>
        <taxon>Streptophyta</taxon>
        <taxon>Embryophyta</taxon>
        <taxon>Tracheophyta</taxon>
        <taxon>Spermatophyta</taxon>
        <taxon>Magnoliopsida</taxon>
        <taxon>eudicotyledons</taxon>
        <taxon>Gunneridae</taxon>
        <taxon>Pentapetalae</taxon>
        <taxon>rosids</taxon>
        <taxon>malvids</taxon>
        <taxon>Brassicales</taxon>
        <taxon>Brassicaceae</taxon>
        <taxon>Brassiceae</taxon>
        <taxon>Brassica</taxon>
    </lineage>
</organism>
<gene>
    <name evidence="1" type="ORF">HID58_087397</name>
</gene>
<accession>A0ABQ7XVN6</accession>
<comment type="caution">
    <text evidence="1">The sequence shown here is derived from an EMBL/GenBank/DDBJ whole genome shotgun (WGS) entry which is preliminary data.</text>
</comment>
<name>A0ABQ7XVN6_BRANA</name>
<evidence type="ECO:0000313" key="1">
    <source>
        <dbReference type="EMBL" id="KAH0859136.1"/>
    </source>
</evidence>
<keyword evidence="2" id="KW-1185">Reference proteome</keyword>
<sequence>MTLCISDLLIPNTGLWDSQKIRQLFIEEDVATVLTIKPMLNKEDRYCWGFTLDGHYSSQSGYKHRSIPWVLWDIWKARNSLIFEKTRLDPATILLKAEEESKLWFELNYPDTVDTLWAFHWAIDSMKSLCMNNVIFESSSEGARACLLGPCFIPEVRELARQIIEVPAILVLGTCLPQRNIMAQRIAESVTIEFRVQSYIAKGGPSWLRALSDAEAEALNLSM</sequence>
<dbReference type="EMBL" id="JAGKQM010000019">
    <property type="protein sequence ID" value="KAH0859136.1"/>
    <property type="molecule type" value="Genomic_DNA"/>
</dbReference>
<protein>
    <submittedName>
        <fullName evidence="1">Uncharacterized protein</fullName>
    </submittedName>
</protein>
<reference evidence="1 2" key="1">
    <citation type="submission" date="2021-05" db="EMBL/GenBank/DDBJ databases">
        <title>Genome Assembly of Synthetic Allotetraploid Brassica napus Reveals Homoeologous Exchanges between Subgenomes.</title>
        <authorList>
            <person name="Davis J.T."/>
        </authorList>
    </citation>
    <scope>NUCLEOTIDE SEQUENCE [LARGE SCALE GENOMIC DNA]</scope>
    <source>
        <strain evidence="2">cv. Da-Ae</strain>
        <tissue evidence="1">Seedling</tissue>
    </source>
</reference>
<proteinExistence type="predicted"/>